<dbReference type="EMBL" id="VFQF01000003">
    <property type="protein sequence ID" value="TQN44586.1"/>
    <property type="molecule type" value="Genomic_DNA"/>
</dbReference>
<evidence type="ECO:0000313" key="3">
    <source>
        <dbReference type="Proteomes" id="UP000320085"/>
    </source>
</evidence>
<dbReference type="RefSeq" id="WP_141823919.1">
    <property type="nucleotide sequence ID" value="NZ_BAAAQC010000010.1"/>
</dbReference>
<organism evidence="2 3">
    <name type="scientific">Humibacillus xanthopallidus</name>
    <dbReference type="NCBI Taxonomy" id="412689"/>
    <lineage>
        <taxon>Bacteria</taxon>
        <taxon>Bacillati</taxon>
        <taxon>Actinomycetota</taxon>
        <taxon>Actinomycetes</taxon>
        <taxon>Micrococcales</taxon>
        <taxon>Intrasporangiaceae</taxon>
        <taxon>Humibacillus</taxon>
    </lineage>
</organism>
<feature type="domain" description="Aminoglycoside phosphotransferase" evidence="1">
    <location>
        <begin position="25"/>
        <end position="262"/>
    </location>
</feature>
<dbReference type="Gene3D" id="3.90.1200.10">
    <property type="match status" value="1"/>
</dbReference>
<comment type="caution">
    <text evidence="2">The sequence shown here is derived from an EMBL/GenBank/DDBJ whole genome shotgun (WGS) entry which is preliminary data.</text>
</comment>
<dbReference type="Pfam" id="PF01636">
    <property type="entry name" value="APH"/>
    <property type="match status" value="1"/>
</dbReference>
<name>A0A543PKJ1_9MICO</name>
<keyword evidence="2" id="KW-0808">Transferase</keyword>
<accession>A0A543PKJ1</accession>
<reference evidence="2 3" key="1">
    <citation type="submission" date="2019-06" db="EMBL/GenBank/DDBJ databases">
        <title>Sequencing the genomes of 1000 actinobacteria strains.</title>
        <authorList>
            <person name="Klenk H.-P."/>
        </authorList>
    </citation>
    <scope>NUCLEOTIDE SEQUENCE [LARGE SCALE GENOMIC DNA]</scope>
    <source>
        <strain evidence="2 3">DSM 21776</strain>
    </source>
</reference>
<evidence type="ECO:0000313" key="2">
    <source>
        <dbReference type="EMBL" id="TQN44586.1"/>
    </source>
</evidence>
<dbReference type="SUPFAM" id="SSF56112">
    <property type="entry name" value="Protein kinase-like (PK-like)"/>
    <property type="match status" value="1"/>
</dbReference>
<dbReference type="InterPro" id="IPR011009">
    <property type="entry name" value="Kinase-like_dom_sf"/>
</dbReference>
<dbReference type="AlphaFoldDB" id="A0A543PKJ1"/>
<dbReference type="Proteomes" id="UP000320085">
    <property type="component" value="Unassembled WGS sequence"/>
</dbReference>
<protein>
    <submittedName>
        <fullName evidence="2">Phosphotransferase family enzyme</fullName>
    </submittedName>
</protein>
<dbReference type="GO" id="GO:0016740">
    <property type="term" value="F:transferase activity"/>
    <property type="evidence" value="ECO:0007669"/>
    <property type="project" value="UniProtKB-KW"/>
</dbReference>
<dbReference type="OrthoDB" id="30633at2"/>
<evidence type="ECO:0000259" key="1">
    <source>
        <dbReference type="Pfam" id="PF01636"/>
    </source>
</evidence>
<dbReference type="InterPro" id="IPR002575">
    <property type="entry name" value="Aminoglycoside_PTrfase"/>
</dbReference>
<sequence>MLSAADADAVADAYGLKRPATLEGPVARGQLGQVWRLDTPGGPYAVKEWFAEPDLAEVARDTDLVVAARAEGVTTPEIIRTPDGAVATLLPGGGGAGGNGGNGGDEGTAIRVFEWVDLRPRTRLLDPAAVGTMLAGLHRAGTRSRGSVDNWFSTGVGETSWVSLQQRVAREGAPFAAVLGSLLGDLVAVESVMEPHESPIVCHRDLWADNVLGTAGGDVCVIDFENLGPADPSQELAMVLFEFGDDDPARARTIHTAYLDGGGPGRVTRRGHFTMLVAEQAHIGQLACSRWVGASDAAERERLAAWFLEIPEDPVTLARIDRILAAVT</sequence>
<gene>
    <name evidence="2" type="ORF">FHX52_3802</name>
</gene>
<proteinExistence type="predicted"/>